<dbReference type="AlphaFoldDB" id="A0A2P8AJ30"/>
<dbReference type="CDD" id="cd19817">
    <property type="entry name" value="Bbox1_ANCHR-like"/>
    <property type="match status" value="1"/>
</dbReference>
<reference evidence="2 3" key="1">
    <citation type="submission" date="2017-05" db="EMBL/GenBank/DDBJ databases">
        <title>Draft genome sequence of Elsinoe australis.</title>
        <authorList>
            <person name="Cheng Q."/>
        </authorList>
    </citation>
    <scope>NUCLEOTIDE SEQUENCE [LARGE SCALE GENOMIC DNA]</scope>
    <source>
        <strain evidence="2 3">NL1</strain>
    </source>
</reference>
<feature type="compositionally biased region" description="Basic and acidic residues" evidence="1">
    <location>
        <begin position="97"/>
        <end position="113"/>
    </location>
</feature>
<keyword evidence="3" id="KW-1185">Reference proteome</keyword>
<dbReference type="OrthoDB" id="5407799at2759"/>
<dbReference type="InterPro" id="IPR044553">
    <property type="entry name" value="Bbox1_ANCHR"/>
</dbReference>
<evidence type="ECO:0000313" key="3">
    <source>
        <dbReference type="Proteomes" id="UP000243723"/>
    </source>
</evidence>
<comment type="caution">
    <text evidence="2">The sequence shown here is derived from an EMBL/GenBank/DDBJ whole genome shotgun (WGS) entry which is preliminary data.</text>
</comment>
<dbReference type="STRING" id="40998.A0A2P8AJ30"/>
<proteinExistence type="predicted"/>
<dbReference type="SUPFAM" id="SSF57845">
    <property type="entry name" value="B-box zinc-binding domain"/>
    <property type="match status" value="1"/>
</dbReference>
<gene>
    <name evidence="2" type="ORF">B9Z65_616</name>
</gene>
<dbReference type="EMBL" id="NHZQ01000003">
    <property type="protein sequence ID" value="PSK60466.1"/>
    <property type="molecule type" value="Genomic_DNA"/>
</dbReference>
<dbReference type="Pfam" id="PF22586">
    <property type="entry name" value="ANCHR-like_BBOX"/>
    <property type="match status" value="1"/>
</dbReference>
<feature type="compositionally biased region" description="Low complexity" evidence="1">
    <location>
        <begin position="17"/>
        <end position="37"/>
    </location>
</feature>
<evidence type="ECO:0000313" key="2">
    <source>
        <dbReference type="EMBL" id="PSK60466.1"/>
    </source>
</evidence>
<organism evidence="2 3">
    <name type="scientific">Elsinoe australis</name>
    <dbReference type="NCBI Taxonomy" id="40998"/>
    <lineage>
        <taxon>Eukaryota</taxon>
        <taxon>Fungi</taxon>
        <taxon>Dikarya</taxon>
        <taxon>Ascomycota</taxon>
        <taxon>Pezizomycotina</taxon>
        <taxon>Dothideomycetes</taxon>
        <taxon>Dothideomycetidae</taxon>
        <taxon>Myriangiales</taxon>
        <taxon>Elsinoaceae</taxon>
        <taxon>Elsinoe</taxon>
    </lineage>
</organism>
<feature type="compositionally biased region" description="Basic and acidic residues" evidence="1">
    <location>
        <begin position="132"/>
        <end position="153"/>
    </location>
</feature>
<feature type="compositionally biased region" description="Acidic residues" evidence="1">
    <location>
        <begin position="210"/>
        <end position="227"/>
    </location>
</feature>
<dbReference type="Proteomes" id="UP000243723">
    <property type="component" value="Unassembled WGS sequence"/>
</dbReference>
<evidence type="ECO:0000256" key="1">
    <source>
        <dbReference type="SAM" id="MobiDB-lite"/>
    </source>
</evidence>
<protein>
    <submittedName>
        <fullName evidence="2">Uncharacterized protein</fullName>
    </submittedName>
</protein>
<dbReference type="PANTHER" id="PTHR46603">
    <property type="entry name" value="ABSCISSION/NOCUT CHECKPOINT REGULATOR"/>
    <property type="match status" value="1"/>
</dbReference>
<feature type="region of interest" description="Disordered" evidence="1">
    <location>
        <begin position="17"/>
        <end position="255"/>
    </location>
</feature>
<dbReference type="PANTHER" id="PTHR46603:SF1">
    <property type="entry name" value="ABSCISSION_NOCUT CHECKPOINT REGULATOR"/>
    <property type="match status" value="1"/>
</dbReference>
<sequence>MPQNDTDLLARLNALKPSTISLSTTAPTTSLTPAASDPAEEADSLTARFRALHAGTASREASAEPEETPHNEEDDRTLEELLEELGPEEQWELGAEEPGRIEGLLREAREAVGGKKGAGKDEEEADGTGQNGEEKVGGGDEEKGGEGGERDIEVQGSGVGKTTFEEFEARLKDEEKEDDGRRDKEDERDAEDYIARVLAELEVDRKYGGPEDEEERDQGPEEDEEGGKDDADAKGELNLPSAPSELPSSPPAPIETADDALTARFAKLGLALPSTPKFSPSKKPPIAGSVKKSNLPTYTDEDIDSWCCICNEDATIRCIGCEGDLYCAACWKEGHGTGPGQERGHRAVEYRRDTGIAAA</sequence>
<accession>A0A2P8AJ30</accession>
<name>A0A2P8AJ30_9PEZI</name>
<feature type="compositionally biased region" description="Acidic residues" evidence="1">
    <location>
        <begin position="74"/>
        <end position="95"/>
    </location>
</feature>
<feature type="compositionally biased region" description="Basic and acidic residues" evidence="1">
    <location>
        <begin position="163"/>
        <end position="194"/>
    </location>
</feature>